<dbReference type="Gene3D" id="1.10.3290.10">
    <property type="entry name" value="Fido-like domain"/>
    <property type="match status" value="1"/>
</dbReference>
<organism evidence="3 4">
    <name type="scientific">Ruminobacter amylophilus</name>
    <dbReference type="NCBI Taxonomy" id="867"/>
    <lineage>
        <taxon>Bacteria</taxon>
        <taxon>Pseudomonadati</taxon>
        <taxon>Pseudomonadota</taxon>
        <taxon>Gammaproteobacteria</taxon>
        <taxon>Aeromonadales</taxon>
        <taxon>Succinivibrionaceae</taxon>
        <taxon>Ruminobacter</taxon>
    </lineage>
</organism>
<accession>A0A662ZHF6</accession>
<dbReference type="AlphaFoldDB" id="A0A662ZHF6"/>
<feature type="domain" description="Fido" evidence="2">
    <location>
        <begin position="74"/>
        <end position="205"/>
    </location>
</feature>
<proteinExistence type="predicted"/>
<dbReference type="PROSITE" id="PS51459">
    <property type="entry name" value="FIDO"/>
    <property type="match status" value="1"/>
</dbReference>
<keyword evidence="4" id="KW-1185">Reference proteome</keyword>
<dbReference type="OrthoDB" id="9807853at2"/>
<reference evidence="3 4" key="1">
    <citation type="submission" date="2016-10" db="EMBL/GenBank/DDBJ databases">
        <authorList>
            <person name="Varghese N."/>
            <person name="Submissions S."/>
        </authorList>
    </citation>
    <scope>NUCLEOTIDE SEQUENCE [LARGE SCALE GENOMIC DNA]</scope>
    <source>
        <strain evidence="3 4">DSM 1361</strain>
    </source>
</reference>
<dbReference type="RefSeq" id="WP_093142137.1">
    <property type="nucleotide sequence ID" value="NZ_FOXF01000021.1"/>
</dbReference>
<dbReference type="InterPro" id="IPR003812">
    <property type="entry name" value="Fido"/>
</dbReference>
<sequence>MAILKDFRREIKIHFAQSLCRFEGINLTDIQTEKLLNKENFEMLDFPEEESLVIDNVVNTLNFMDSIDILKLNVDLELYIKLNSMLAKEQALFTGALRNGLSSIPCIGQIPIPSQERVEEEITKLNNITPDNYKYVVSECFCNLSRLQPFWDGNKRTTLFLCNIQLIKKDFDLLIIQNDKYADFEEHLTAFYTEENKDIIDYLADNCFIKTVIEHQSSGHEFMNGQIQSRAEASKEVNEETQNQAFAESPRMAMMRRNMEKNNARENVISTSQKKGRSR</sequence>
<protein>
    <submittedName>
        <fullName evidence="3">Fic family protein</fullName>
    </submittedName>
</protein>
<evidence type="ECO:0000259" key="2">
    <source>
        <dbReference type="PROSITE" id="PS51459"/>
    </source>
</evidence>
<dbReference type="SUPFAM" id="SSF140931">
    <property type="entry name" value="Fic-like"/>
    <property type="match status" value="1"/>
</dbReference>
<name>A0A662ZHF6_9GAMM</name>
<dbReference type="EMBL" id="FOXF01000021">
    <property type="protein sequence ID" value="SFP40847.1"/>
    <property type="molecule type" value="Genomic_DNA"/>
</dbReference>
<evidence type="ECO:0000256" key="1">
    <source>
        <dbReference type="SAM" id="MobiDB-lite"/>
    </source>
</evidence>
<gene>
    <name evidence="3" type="ORF">SAMN02910344_01308</name>
</gene>
<dbReference type="InterPro" id="IPR036597">
    <property type="entry name" value="Fido-like_dom_sf"/>
</dbReference>
<evidence type="ECO:0000313" key="3">
    <source>
        <dbReference type="EMBL" id="SFP40847.1"/>
    </source>
</evidence>
<feature type="region of interest" description="Disordered" evidence="1">
    <location>
        <begin position="259"/>
        <end position="279"/>
    </location>
</feature>
<dbReference type="Proteomes" id="UP000243745">
    <property type="component" value="Unassembled WGS sequence"/>
</dbReference>
<evidence type="ECO:0000313" key="4">
    <source>
        <dbReference type="Proteomes" id="UP000243745"/>
    </source>
</evidence>